<organism evidence="2 3">
    <name type="scientific">Colwellia maritima</name>
    <dbReference type="NCBI Taxonomy" id="2912588"/>
    <lineage>
        <taxon>Bacteria</taxon>
        <taxon>Pseudomonadati</taxon>
        <taxon>Pseudomonadota</taxon>
        <taxon>Gammaproteobacteria</taxon>
        <taxon>Alteromonadales</taxon>
        <taxon>Colwelliaceae</taxon>
        <taxon>Colwellia</taxon>
    </lineage>
</organism>
<name>A0ABS9X1Z3_9GAMM</name>
<dbReference type="EMBL" id="JAKKSL010000002">
    <property type="protein sequence ID" value="MCI2284264.1"/>
    <property type="molecule type" value="Genomic_DNA"/>
</dbReference>
<dbReference type="InterPro" id="IPR050950">
    <property type="entry name" value="HTH-type_LysR_regulators"/>
</dbReference>
<dbReference type="InterPro" id="IPR036388">
    <property type="entry name" value="WH-like_DNA-bd_sf"/>
</dbReference>
<dbReference type="InterPro" id="IPR036390">
    <property type="entry name" value="WH_DNA-bd_sf"/>
</dbReference>
<protein>
    <submittedName>
        <fullName evidence="2">LysR family transcriptional regulator</fullName>
    </submittedName>
</protein>
<sequence>MDLKSLHYFASVYEKRSISAAAKTCFVAQPSISAAIHLLEQSLKTSLFIRHARGLLQRIQAKGSTH</sequence>
<dbReference type="RefSeq" id="WP_242286711.1">
    <property type="nucleotide sequence ID" value="NZ_JAKKSL010000002.1"/>
</dbReference>
<comment type="caution">
    <text evidence="2">The sequence shown here is derived from an EMBL/GenBank/DDBJ whole genome shotgun (WGS) entry which is preliminary data.</text>
</comment>
<dbReference type="PRINTS" id="PR00039">
    <property type="entry name" value="HTHLYSR"/>
</dbReference>
<dbReference type="SUPFAM" id="SSF46785">
    <property type="entry name" value="Winged helix' DNA-binding domain"/>
    <property type="match status" value="1"/>
</dbReference>
<dbReference type="Proteomes" id="UP001139646">
    <property type="component" value="Unassembled WGS sequence"/>
</dbReference>
<feature type="domain" description="HTH lysR-type" evidence="1">
    <location>
        <begin position="1"/>
        <end position="58"/>
    </location>
</feature>
<evidence type="ECO:0000313" key="3">
    <source>
        <dbReference type="Proteomes" id="UP001139646"/>
    </source>
</evidence>
<dbReference type="Pfam" id="PF00126">
    <property type="entry name" value="HTH_1"/>
    <property type="match status" value="1"/>
</dbReference>
<evidence type="ECO:0000313" key="2">
    <source>
        <dbReference type="EMBL" id="MCI2284264.1"/>
    </source>
</evidence>
<dbReference type="PANTHER" id="PTHR30419">
    <property type="entry name" value="HTH-TYPE TRANSCRIPTIONAL REGULATOR YBHD"/>
    <property type="match status" value="1"/>
</dbReference>
<dbReference type="PROSITE" id="PS50931">
    <property type="entry name" value="HTH_LYSR"/>
    <property type="match status" value="1"/>
</dbReference>
<accession>A0ABS9X1Z3</accession>
<dbReference type="Gene3D" id="1.10.10.10">
    <property type="entry name" value="Winged helix-like DNA-binding domain superfamily/Winged helix DNA-binding domain"/>
    <property type="match status" value="1"/>
</dbReference>
<gene>
    <name evidence="2" type="ORF">L3081_13815</name>
</gene>
<evidence type="ECO:0000259" key="1">
    <source>
        <dbReference type="PROSITE" id="PS50931"/>
    </source>
</evidence>
<dbReference type="InterPro" id="IPR000847">
    <property type="entry name" value="LysR_HTH_N"/>
</dbReference>
<reference evidence="2" key="1">
    <citation type="submission" date="2022-01" db="EMBL/GenBank/DDBJ databases">
        <title>Colwellia maritima, isolated from seawater.</title>
        <authorList>
            <person name="Kristyanto S."/>
            <person name="Jung J."/>
            <person name="Jeon C.O."/>
        </authorList>
    </citation>
    <scope>NUCLEOTIDE SEQUENCE</scope>
    <source>
        <strain evidence="2">MSW7</strain>
    </source>
</reference>
<keyword evidence="3" id="KW-1185">Reference proteome</keyword>
<proteinExistence type="predicted"/>